<sequence length="69" mass="7876">MRDNVHNWHIKPAIRPQASLRATAFSQKMVRRNFGSQNLDSPTNQLVKIQGFLNALLRIFPTLVFGNSL</sequence>
<dbReference type="EMBL" id="LNYX01000031">
    <property type="protein sequence ID" value="KTD61601.1"/>
    <property type="molecule type" value="Genomic_DNA"/>
</dbReference>
<name>A0A0W0YXJ0_LEGSP</name>
<organism evidence="1 2">
    <name type="scientific">Legionella spiritensis</name>
    <dbReference type="NCBI Taxonomy" id="452"/>
    <lineage>
        <taxon>Bacteria</taxon>
        <taxon>Pseudomonadati</taxon>
        <taxon>Pseudomonadota</taxon>
        <taxon>Gammaproteobacteria</taxon>
        <taxon>Legionellales</taxon>
        <taxon>Legionellaceae</taxon>
        <taxon>Legionella</taxon>
    </lineage>
</organism>
<evidence type="ECO:0000313" key="1">
    <source>
        <dbReference type="EMBL" id="KTD61601.1"/>
    </source>
</evidence>
<keyword evidence="2" id="KW-1185">Reference proteome</keyword>
<comment type="caution">
    <text evidence="1">The sequence shown here is derived from an EMBL/GenBank/DDBJ whole genome shotgun (WGS) entry which is preliminary data.</text>
</comment>
<protein>
    <submittedName>
        <fullName evidence="1">Uncharacterized protein</fullName>
    </submittedName>
</protein>
<evidence type="ECO:0000313" key="2">
    <source>
        <dbReference type="Proteomes" id="UP000054877"/>
    </source>
</evidence>
<proteinExistence type="predicted"/>
<dbReference type="AlphaFoldDB" id="A0A0W0YXJ0"/>
<dbReference type="Proteomes" id="UP000054877">
    <property type="component" value="Unassembled WGS sequence"/>
</dbReference>
<reference evidence="1 2" key="1">
    <citation type="submission" date="2015-11" db="EMBL/GenBank/DDBJ databases">
        <title>Genomic analysis of 38 Legionella species identifies large and diverse effector repertoires.</title>
        <authorList>
            <person name="Burstein D."/>
            <person name="Amaro F."/>
            <person name="Zusman T."/>
            <person name="Lifshitz Z."/>
            <person name="Cohen O."/>
            <person name="Gilbert J.A."/>
            <person name="Pupko T."/>
            <person name="Shuman H.A."/>
            <person name="Segal G."/>
        </authorList>
    </citation>
    <scope>NUCLEOTIDE SEQUENCE [LARGE SCALE GENOMIC DNA]</scope>
    <source>
        <strain evidence="1 2">Mt.St.Helens-9</strain>
    </source>
</reference>
<gene>
    <name evidence="1" type="ORF">Lspi_2231</name>
</gene>
<accession>A0A0W0YXJ0</accession>
<dbReference type="STRING" id="452.Lspi_2231"/>